<dbReference type="EMBL" id="JACHVZ010000006">
    <property type="protein sequence ID" value="MBB2927858.1"/>
    <property type="molecule type" value="Genomic_DNA"/>
</dbReference>
<accession>A0ABR6FKE6</accession>
<evidence type="ECO:0000313" key="4">
    <source>
        <dbReference type="Proteomes" id="UP000533533"/>
    </source>
</evidence>
<sequence length="1318" mass="144160">MATERPRIASALLLAGATLAVAATLGAVYGGAHLRSRVIENSTPNALNTAYLEAWLRSTPSDPIYLKALGEQYLGLGRLDDAQSVAARLAALGTPAARQAGNHLLLRCELLRAFMAKPGSTERATHVAQARALLTAMIAETWTPAQLQWLATQALAINVPDIAARYDERLVAADPARRLHWQREAARQYLATAAYREAASAYFAAQSMAATRDEARRDFIAGVGALQAGNLLDEALTQGNVHLGALSQDRATLEVMLALARAANRPELVERYARALMPFVSQRAPGAGAMRLAAVHADSAPQRGKWLRLAGIEPFGHAARMRAHRASGEIVEAGYAAGQPVRLLRVAAAAAPDPAPAPRDAQASDKLALTLYQSFLEANDLANAEAIAARQAGRPGAAPEWRKRLAQVQEWRNEPMAALQSWLAYAQVSGDPDAWHNVQRIAPMLNDDEAYVQSLVHACDAAPDNLSLVDDVIAAYERLGRPDDGLAFLKTRARGTRTEEMLRRYAWLSQRSGHFDQALATYEALQQAQPRNTGYAGRSANLLYQRGEYAQALAALKRAQPYAGDADTLYWRTYGQLARLLQDDADANLAYRHLLVSPGAEPEDFAAMTFFYDPYPIDAARTATRQYRKTGEVQPLRDAINYFVAAHALDQAGALLDSLTPAGREAAERSLGFLAARAEYERQSGKLEAALADLRRAVNFLGTSTDTRAAYLWMVVDIGTEDELRAALRRWRDRSLDDETLWGPYAAGEMQLNRPEAALRYLRRQAVTNSRDPLWLLTYADAQEMAGHVALAWSVRRQVWLALLHEAPQTPQTPQAAKPGARRLATPARNEWEANGQLQGRRAQLAQVLANGDYAAHLLAALTAAKAPPPDDPSGRSLLGAAPGVEPPPAPAGREAQYRRLRLAVARDVAVAWALSNERNEVAKRWLARRYAHGLASERNEQLTIALAGEDARQVAQILDARGASLSLYSRIDGESFVDRQGAAQAHAFEGLDGAPYDDQMHERLVDTSLFWDQSVGASVENYVEHPLDYVQQTFWASLKLADHYLAGLQGVQRFQRSSDTTQLVNVDSVDREASLFVRRQTRDSVVNAAFGRRDGLDSFYTFRLDATTGSASPLTLTGSIAHNARSDETQTLFVGGMKDLAVGSLLWQIDPRWSLSASVEADRFYSQARNLVGTGVVQQAELDYKIRTDYPDYTLRFVAAHGGYNDSGQPDALLRRLVPADAGPVSAATFMPNSYTQFGAYVGFGNDLAQRYTHAWRPYLDVGLVHDTVQGWGVNADIGIAGSVFGGDHAAIYFEHAHVAQNGSQITMIGARYRWLY</sequence>
<protein>
    <recommendedName>
        <fullName evidence="2">PelB C-terminal domain-containing protein</fullName>
    </recommendedName>
</protein>
<dbReference type="Proteomes" id="UP000533533">
    <property type="component" value="Unassembled WGS sequence"/>
</dbReference>
<evidence type="ECO:0000313" key="3">
    <source>
        <dbReference type="EMBL" id="MBB2927858.1"/>
    </source>
</evidence>
<feature type="domain" description="PelB C-terminal" evidence="2">
    <location>
        <begin position="1014"/>
        <end position="1316"/>
    </location>
</feature>
<dbReference type="SUPFAM" id="SSF48452">
    <property type="entry name" value="TPR-like"/>
    <property type="match status" value="1"/>
</dbReference>
<keyword evidence="4" id="KW-1185">Reference proteome</keyword>
<dbReference type="InterPro" id="IPR011990">
    <property type="entry name" value="TPR-like_helical_dom_sf"/>
</dbReference>
<proteinExistence type="predicted"/>
<dbReference type="Pfam" id="PF13429">
    <property type="entry name" value="TPR_15"/>
    <property type="match status" value="1"/>
</dbReference>
<evidence type="ECO:0000256" key="1">
    <source>
        <dbReference type="SAM" id="MobiDB-lite"/>
    </source>
</evidence>
<evidence type="ECO:0000259" key="2">
    <source>
        <dbReference type="Pfam" id="PF24604"/>
    </source>
</evidence>
<name>A0ABR6FKE6_9BURK</name>
<reference evidence="3 4" key="1">
    <citation type="submission" date="2020-08" db="EMBL/GenBank/DDBJ databases">
        <title>Genomic Encyclopedia of Type Strains, Phase IV (KMG-V): Genome sequencing to study the core and pangenomes of soil and plant-associated prokaryotes.</title>
        <authorList>
            <person name="Whitman W."/>
        </authorList>
    </citation>
    <scope>NUCLEOTIDE SEQUENCE [LARGE SCALE GENOMIC DNA]</scope>
    <source>
        <strain evidence="3 4">SRMrh-85</strain>
    </source>
</reference>
<gene>
    <name evidence="3" type="ORF">FHX59_002279</name>
</gene>
<organism evidence="3 4">
    <name type="scientific">Paraburkholderia silvatlantica</name>
    <dbReference type="NCBI Taxonomy" id="321895"/>
    <lineage>
        <taxon>Bacteria</taxon>
        <taxon>Pseudomonadati</taxon>
        <taxon>Pseudomonadota</taxon>
        <taxon>Betaproteobacteria</taxon>
        <taxon>Burkholderiales</taxon>
        <taxon>Burkholderiaceae</taxon>
        <taxon>Paraburkholderia</taxon>
    </lineage>
</organism>
<dbReference type="Gene3D" id="1.25.40.10">
    <property type="entry name" value="Tetratricopeptide repeat domain"/>
    <property type="match status" value="1"/>
</dbReference>
<comment type="caution">
    <text evidence="3">The sequence shown here is derived from an EMBL/GenBank/DDBJ whole genome shotgun (WGS) entry which is preliminary data.</text>
</comment>
<dbReference type="InterPro" id="IPR057306">
    <property type="entry name" value="B-barrel_PelB_C"/>
</dbReference>
<feature type="region of interest" description="Disordered" evidence="1">
    <location>
        <begin position="866"/>
        <end position="893"/>
    </location>
</feature>
<dbReference type="RefSeq" id="WP_110386513.1">
    <property type="nucleotide sequence ID" value="NZ_JACHVZ010000006.1"/>
</dbReference>
<dbReference type="Pfam" id="PF24604">
    <property type="entry name" value="B-barrel_PelB_C"/>
    <property type="match status" value="1"/>
</dbReference>